<proteinExistence type="predicted"/>
<evidence type="ECO:0008006" key="4">
    <source>
        <dbReference type="Google" id="ProtNLM"/>
    </source>
</evidence>
<organism evidence="2 3">
    <name type="scientific">Patella caerulea</name>
    <name type="common">Rayed Mediterranean limpet</name>
    <dbReference type="NCBI Taxonomy" id="87958"/>
    <lineage>
        <taxon>Eukaryota</taxon>
        <taxon>Metazoa</taxon>
        <taxon>Spiralia</taxon>
        <taxon>Lophotrochozoa</taxon>
        <taxon>Mollusca</taxon>
        <taxon>Gastropoda</taxon>
        <taxon>Patellogastropoda</taxon>
        <taxon>Patelloidea</taxon>
        <taxon>Patellidae</taxon>
        <taxon>Patella</taxon>
    </lineage>
</organism>
<protein>
    <recommendedName>
        <fullName evidence="4">Protein quiver</fullName>
    </recommendedName>
</protein>
<dbReference type="EMBL" id="JAZGQO010000007">
    <property type="protein sequence ID" value="KAK6182589.1"/>
    <property type="molecule type" value="Genomic_DNA"/>
</dbReference>
<comment type="caution">
    <text evidence="2">The sequence shown here is derived from an EMBL/GenBank/DDBJ whole genome shotgun (WGS) entry which is preliminary data.</text>
</comment>
<evidence type="ECO:0000313" key="3">
    <source>
        <dbReference type="Proteomes" id="UP001347796"/>
    </source>
</evidence>
<evidence type="ECO:0000313" key="2">
    <source>
        <dbReference type="EMBL" id="KAK6182589.1"/>
    </source>
</evidence>
<gene>
    <name evidence="2" type="ORF">SNE40_010240</name>
</gene>
<evidence type="ECO:0000256" key="1">
    <source>
        <dbReference type="SAM" id="SignalP"/>
    </source>
</evidence>
<keyword evidence="3" id="KW-1185">Reference proteome</keyword>
<dbReference type="AlphaFoldDB" id="A0AAN8JUU5"/>
<dbReference type="Proteomes" id="UP001347796">
    <property type="component" value="Unassembled WGS sequence"/>
</dbReference>
<reference evidence="2 3" key="1">
    <citation type="submission" date="2024-01" db="EMBL/GenBank/DDBJ databases">
        <title>The genome of the rayed Mediterranean limpet Patella caerulea (Linnaeus, 1758).</title>
        <authorList>
            <person name="Anh-Thu Weber A."/>
            <person name="Halstead-Nussloch G."/>
        </authorList>
    </citation>
    <scope>NUCLEOTIDE SEQUENCE [LARGE SCALE GENOMIC DNA]</scope>
    <source>
        <strain evidence="2">AATW-2023a</strain>
        <tissue evidence="2">Whole specimen</tissue>
    </source>
</reference>
<keyword evidence="1" id="KW-0732">Signal</keyword>
<name>A0AAN8JUU5_PATCE</name>
<feature type="chain" id="PRO_5042828284" description="Protein quiver" evidence="1">
    <location>
        <begin position="21"/>
        <end position="143"/>
    </location>
</feature>
<accession>A0AAN8JUU5</accession>
<feature type="signal peptide" evidence="1">
    <location>
        <begin position="1"/>
        <end position="20"/>
    </location>
</feature>
<sequence>MNVTLTRLFGLLLMVSTVQAATEDRFMCITCNYQSNMEVTDCIDAPENMTEPQNRLRCPSKCMTQGRFSKGTLEPSFLLRGCMTLGDTREDGCEEFELEYHCYTFCSGHFCNFDSGFALDTATNRQPFFMLIYMSSVLVLFMK</sequence>